<feature type="chain" id="PRO_5045792079" evidence="1">
    <location>
        <begin position="24"/>
        <end position="243"/>
    </location>
</feature>
<comment type="caution">
    <text evidence="2">The sequence shown here is derived from an EMBL/GenBank/DDBJ whole genome shotgun (WGS) entry which is preliminary data.</text>
</comment>
<sequence length="243" mass="26659">MLKILSKTIYSISLLLVSSIASASLITNGSFEQLLFADNSTAKGLVHQTDLQDFANKNRGWDVFYTLPGWVTTAGHGIELQKNIVAKSIDGSNHVELDAHRRGASNSVMTQTLASLTIGADYLLTFYYQARTNKKNDNGINVFWYDAAIAFDLDMDADFSINDRSNQQSNWTVQSILLTAQSETMALSFGAFGKQNGLGGLLDNVSLVQVNNGPTTDIPEPPVFALSMFAFALLVRRQHKKSQ</sequence>
<dbReference type="Proteomes" id="UP000197068">
    <property type="component" value="Unassembled WGS sequence"/>
</dbReference>
<dbReference type="EMBL" id="BDQM01000011">
    <property type="protein sequence ID" value="GAW96136.1"/>
    <property type="molecule type" value="Genomic_DNA"/>
</dbReference>
<evidence type="ECO:0000313" key="3">
    <source>
        <dbReference type="Proteomes" id="UP000197068"/>
    </source>
</evidence>
<dbReference type="EC" id="3.4.22.-" evidence="2"/>
<accession>A0ABQ0MUU2</accession>
<feature type="signal peptide" evidence="1">
    <location>
        <begin position="1"/>
        <end position="23"/>
    </location>
</feature>
<keyword evidence="2" id="KW-0378">Hydrolase</keyword>
<organism evidence="2 3">
    <name type="scientific">Colwellia marinimaniae</name>
    <dbReference type="NCBI Taxonomy" id="1513592"/>
    <lineage>
        <taxon>Bacteria</taxon>
        <taxon>Pseudomonadati</taxon>
        <taxon>Pseudomonadota</taxon>
        <taxon>Gammaproteobacteria</taxon>
        <taxon>Alteromonadales</taxon>
        <taxon>Colwelliaceae</taxon>
        <taxon>Colwellia</taxon>
    </lineage>
</organism>
<name>A0ABQ0MUU2_9GAMM</name>
<evidence type="ECO:0000256" key="1">
    <source>
        <dbReference type="SAM" id="SignalP"/>
    </source>
</evidence>
<gene>
    <name evidence="2" type="primary">rtxA</name>
    <name evidence="2" type="ORF">MTCD1_01746</name>
</gene>
<keyword evidence="1" id="KW-0732">Signal</keyword>
<protein>
    <submittedName>
        <fullName evidence="2">Multifunctional-autoprocessing repeats-in-toxin</fullName>
        <ecNumber evidence="2">3.4.22.-</ecNumber>
    </submittedName>
</protein>
<keyword evidence="3" id="KW-1185">Reference proteome</keyword>
<evidence type="ECO:0000313" key="2">
    <source>
        <dbReference type="EMBL" id="GAW96136.1"/>
    </source>
</evidence>
<dbReference type="RefSeq" id="WP_057180142.1">
    <property type="nucleotide sequence ID" value="NZ_BDQM01000011.1"/>
</dbReference>
<reference evidence="2 3" key="1">
    <citation type="submission" date="2017-06" db="EMBL/GenBank/DDBJ databases">
        <title>Whole Genome Sequences of Colwellia marinimaniae MTCD1.</title>
        <authorList>
            <person name="Kusumoto H."/>
            <person name="Inoue M."/>
            <person name="Tanikawa K."/>
            <person name="Maeji H."/>
            <person name="Cameron J.H."/>
            <person name="Bartlett D.H."/>
        </authorList>
    </citation>
    <scope>NUCLEOTIDE SEQUENCE [LARGE SCALE GENOMIC DNA]</scope>
    <source>
        <strain evidence="2 3">MTCD1</strain>
    </source>
</reference>
<proteinExistence type="predicted"/>
<dbReference type="Gene3D" id="2.60.120.260">
    <property type="entry name" value="Galactose-binding domain-like"/>
    <property type="match status" value="1"/>
</dbReference>
<dbReference type="GO" id="GO:0016787">
    <property type="term" value="F:hydrolase activity"/>
    <property type="evidence" value="ECO:0007669"/>
    <property type="project" value="UniProtKB-KW"/>
</dbReference>